<feature type="domain" description="Inh C-terminal" evidence="1">
    <location>
        <begin position="206"/>
        <end position="266"/>
    </location>
</feature>
<evidence type="ECO:0000313" key="2">
    <source>
        <dbReference type="EMBL" id="APU01463.1"/>
    </source>
</evidence>
<dbReference type="EMBL" id="KY290955">
    <property type="protein sequence ID" value="APU01463.1"/>
    <property type="molecule type" value="Genomic_DNA"/>
</dbReference>
<evidence type="ECO:0000259" key="1">
    <source>
        <dbReference type="Pfam" id="PF26098"/>
    </source>
</evidence>
<protein>
    <submittedName>
        <fullName evidence="2">Protein inh</fullName>
    </submittedName>
</protein>
<proteinExistence type="predicted"/>
<accession>A0A219YCP0</accession>
<organism evidence="2 3">
    <name type="scientific">Aeromonas phage 65.2</name>
    <dbReference type="NCBI Taxonomy" id="1932896"/>
    <lineage>
        <taxon>Viruses</taxon>
        <taxon>Duplodnaviria</taxon>
        <taxon>Heunggongvirae</taxon>
        <taxon>Uroviricota</taxon>
        <taxon>Caudoviricetes</taxon>
        <taxon>Pantevenvirales</taxon>
        <taxon>Straboviridae</taxon>
        <taxon>Emmerichvirinae</taxon>
        <taxon>Ishigurovirus</taxon>
        <taxon>Ishigurovirus osborne</taxon>
    </lineage>
</organism>
<dbReference type="Proteomes" id="UP000225215">
    <property type="component" value="Segment"/>
</dbReference>
<dbReference type="Pfam" id="PF26098">
    <property type="entry name" value="Phage_Inh_C"/>
    <property type="match status" value="1"/>
</dbReference>
<dbReference type="InterPro" id="IPR059055">
    <property type="entry name" value="Inh_C"/>
</dbReference>
<evidence type="ECO:0000313" key="3">
    <source>
        <dbReference type="Proteomes" id="UP000225215"/>
    </source>
</evidence>
<name>A0A219YCP0_9CAUD</name>
<sequence length="267" mass="30452">MARKKEEELKELDLGVINEIIEENSAPDAKVKIQVYAKECGFKIGKSNISVDDMVVKLLEMADAKENQKLEYSPLNKIKTPEVYSEVKQITPEEELELAEDIEQFDPVVEEKEPFLNPGEVVSINDIPEDIKTEIVDAIKSGEVVITAPTSPIEEVITGIHSYVPSLGTSPWFPPEQPKEIEINFEPDLSGFTPRINLIGAVGQQYMNCPYWILDWILENGKDWKTKIETHPRETDHPILKTVLYYIQIHGSVTVRESRNSRYHTLY</sequence>
<reference evidence="2 3" key="1">
    <citation type="journal article" date="2017" name="Sci. Rep.">
        <title>Characterization and diversity of phages infecting Aeromonas salmonicida subsp. salmonicida.</title>
        <authorList>
            <person name="Vincent A.T."/>
            <person name="Paquet V.E."/>
            <person name="Bernatchez A."/>
            <person name="Tremblay D.M."/>
            <person name="Moineau S."/>
            <person name="Charette S.J."/>
        </authorList>
    </citation>
    <scope>NUCLEOTIDE SEQUENCE [LARGE SCALE GENOMIC DNA]</scope>
</reference>